<dbReference type="GO" id="GO:0004792">
    <property type="term" value="F:thiosulfate-cyanide sulfurtransferase activity"/>
    <property type="evidence" value="ECO:0007669"/>
    <property type="project" value="UniProtKB-EC"/>
</dbReference>
<proteinExistence type="inferred from homology"/>
<dbReference type="InterPro" id="IPR001763">
    <property type="entry name" value="Rhodanese-like_dom"/>
</dbReference>
<dbReference type="InterPro" id="IPR050229">
    <property type="entry name" value="GlpE_sulfurtransferase"/>
</dbReference>
<evidence type="ECO:0000256" key="2">
    <source>
        <dbReference type="ARBA" id="ARBA00022679"/>
    </source>
</evidence>
<dbReference type="HAMAP" id="MF_01009">
    <property type="entry name" value="Thiosulf_sulfurtr"/>
    <property type="match status" value="1"/>
</dbReference>
<feature type="domain" description="Rhodanese" evidence="4">
    <location>
        <begin position="22"/>
        <end position="104"/>
    </location>
</feature>
<dbReference type="PANTHER" id="PTHR43031">
    <property type="entry name" value="FAD-DEPENDENT OXIDOREDUCTASE"/>
    <property type="match status" value="1"/>
</dbReference>
<dbReference type="EMBL" id="JBBMRA010000001">
    <property type="protein sequence ID" value="MEM5534812.1"/>
    <property type="molecule type" value="Genomic_DNA"/>
</dbReference>
<evidence type="ECO:0000256" key="1">
    <source>
        <dbReference type="ARBA" id="ARBA00022490"/>
    </source>
</evidence>
<comment type="caution">
    <text evidence="5">The sequence shown here is derived from an EMBL/GenBank/DDBJ whole genome shotgun (WGS) entry which is preliminary data.</text>
</comment>
<comment type="similarity">
    <text evidence="3">Belongs to the GlpE family.</text>
</comment>
<dbReference type="InterPro" id="IPR036873">
    <property type="entry name" value="Rhodanese-like_dom_sf"/>
</dbReference>
<name>A0ABU9TM67_9GAMM</name>
<evidence type="ECO:0000259" key="4">
    <source>
        <dbReference type="PROSITE" id="PS50206"/>
    </source>
</evidence>
<gene>
    <name evidence="3 5" type="primary">glpE</name>
    <name evidence="5" type="ORF">WNY58_00275</name>
</gene>
<comment type="catalytic activity">
    <reaction evidence="3">
        <text>thiosulfate + [thioredoxin]-dithiol = [thioredoxin]-disulfide + hydrogen sulfide + sulfite + 2 H(+)</text>
        <dbReference type="Rhea" id="RHEA:83859"/>
        <dbReference type="Rhea" id="RHEA-COMP:10698"/>
        <dbReference type="Rhea" id="RHEA-COMP:10700"/>
        <dbReference type="ChEBI" id="CHEBI:15378"/>
        <dbReference type="ChEBI" id="CHEBI:17359"/>
        <dbReference type="ChEBI" id="CHEBI:29919"/>
        <dbReference type="ChEBI" id="CHEBI:29950"/>
        <dbReference type="ChEBI" id="CHEBI:33542"/>
        <dbReference type="ChEBI" id="CHEBI:50058"/>
    </reaction>
</comment>
<evidence type="ECO:0000313" key="5">
    <source>
        <dbReference type="EMBL" id="MEM5534812.1"/>
    </source>
</evidence>
<keyword evidence="6" id="KW-1185">Reference proteome</keyword>
<dbReference type="NCBIfam" id="NF001195">
    <property type="entry name" value="PRK00162.1"/>
    <property type="match status" value="1"/>
</dbReference>
<accession>A0ABU9TM67</accession>
<comment type="function">
    <text evidence="3">Transferase that catalyzes the transfer of sulfur from thiosulfate to thiophilic acceptors such as cyanide or dithiols. May function in a CysM-independent thiosulfate assimilation pathway by catalyzing the conversion of thiosulfate to sulfite, which can then be used for L-cysteine biosynthesis.</text>
</comment>
<reference evidence="5 6" key="1">
    <citation type="submission" date="2024-03" db="EMBL/GenBank/DDBJ databases">
        <title>Community enrichment and isolation of bacterial strains for fucoidan degradation.</title>
        <authorList>
            <person name="Sichert A."/>
        </authorList>
    </citation>
    <scope>NUCLEOTIDE SEQUENCE [LARGE SCALE GENOMIC DNA]</scope>
    <source>
        <strain evidence="5 6">AS76</strain>
    </source>
</reference>
<dbReference type="SMART" id="SM00450">
    <property type="entry name" value="RHOD"/>
    <property type="match status" value="1"/>
</dbReference>
<organism evidence="5 6">
    <name type="scientific">Neptuniibacter pectenicola</name>
    <dbReference type="NCBI Taxonomy" id="1806669"/>
    <lineage>
        <taxon>Bacteria</taxon>
        <taxon>Pseudomonadati</taxon>
        <taxon>Pseudomonadota</taxon>
        <taxon>Gammaproteobacteria</taxon>
        <taxon>Oceanospirillales</taxon>
        <taxon>Oceanospirillaceae</taxon>
        <taxon>Neptuniibacter</taxon>
    </lineage>
</organism>
<evidence type="ECO:0000313" key="6">
    <source>
        <dbReference type="Proteomes" id="UP001449225"/>
    </source>
</evidence>
<dbReference type="CDD" id="cd01444">
    <property type="entry name" value="GlpE_ST"/>
    <property type="match status" value="1"/>
</dbReference>
<dbReference type="RefSeq" id="WP_339892574.1">
    <property type="nucleotide sequence ID" value="NZ_CAXBCE010000060.1"/>
</dbReference>
<dbReference type="SUPFAM" id="SSF52821">
    <property type="entry name" value="Rhodanese/Cell cycle control phosphatase"/>
    <property type="match status" value="1"/>
</dbReference>
<sequence>MSEFQCIDSTQAVALLEDGAGVVDIRDPQSFSQGHISGSFNLSNENMHQFMHDADMDKPLLVCCYHGISSQSAAQFLAEQGFDRVYSINGGYEAWRAEQPNYCEKI</sequence>
<evidence type="ECO:0000256" key="3">
    <source>
        <dbReference type="HAMAP-Rule" id="MF_01009"/>
    </source>
</evidence>
<comment type="subcellular location">
    <subcellularLocation>
        <location evidence="3">Cytoplasm</location>
    </subcellularLocation>
</comment>
<comment type="catalytic activity">
    <reaction evidence="3">
        <text>thiosulfate + hydrogen cyanide = thiocyanate + sulfite + 2 H(+)</text>
        <dbReference type="Rhea" id="RHEA:16881"/>
        <dbReference type="ChEBI" id="CHEBI:15378"/>
        <dbReference type="ChEBI" id="CHEBI:17359"/>
        <dbReference type="ChEBI" id="CHEBI:18022"/>
        <dbReference type="ChEBI" id="CHEBI:18407"/>
        <dbReference type="ChEBI" id="CHEBI:33542"/>
        <dbReference type="EC" id="2.8.1.1"/>
    </reaction>
</comment>
<dbReference type="Pfam" id="PF00581">
    <property type="entry name" value="Rhodanese"/>
    <property type="match status" value="1"/>
</dbReference>
<dbReference type="PROSITE" id="PS50206">
    <property type="entry name" value="RHODANESE_3"/>
    <property type="match status" value="1"/>
</dbReference>
<dbReference type="Gene3D" id="3.40.250.10">
    <property type="entry name" value="Rhodanese-like domain"/>
    <property type="match status" value="1"/>
</dbReference>
<dbReference type="PANTHER" id="PTHR43031:SF6">
    <property type="entry name" value="THIOSULFATE SULFURTRANSFERASE GLPE"/>
    <property type="match status" value="1"/>
</dbReference>
<keyword evidence="1 3" id="KW-0963">Cytoplasm</keyword>
<dbReference type="Proteomes" id="UP001449225">
    <property type="component" value="Unassembled WGS sequence"/>
</dbReference>
<protein>
    <recommendedName>
        <fullName evidence="3">Thiosulfate sulfurtransferase GlpE</fullName>
        <ecNumber evidence="3">2.8.1.1</ecNumber>
    </recommendedName>
</protein>
<keyword evidence="2 3" id="KW-0808">Transferase</keyword>
<dbReference type="InterPro" id="IPR023695">
    <property type="entry name" value="Thiosulf_sulfurTrfase"/>
</dbReference>
<dbReference type="EC" id="2.8.1.1" evidence="3"/>
<feature type="active site" description="Cysteine persulfide intermediate" evidence="3">
    <location>
        <position position="64"/>
    </location>
</feature>